<dbReference type="EMBL" id="CP011114">
    <property type="protein sequence ID" value="AKG33852.1"/>
    <property type="molecule type" value="Genomic_DNA"/>
</dbReference>
<dbReference type="SMR" id="A0A0F7F846"/>
<dbReference type="GO" id="GO:0003700">
    <property type="term" value="F:DNA-binding transcription factor activity"/>
    <property type="evidence" value="ECO:0007669"/>
    <property type="project" value="InterPro"/>
</dbReference>
<dbReference type="PATRIC" id="fig|1333534.5.peg.873"/>
<dbReference type="RefSeq" id="WP_025695469.1">
    <property type="nucleotide sequence ID" value="NZ_ASQQ01000315.1"/>
</dbReference>
<evidence type="ECO:0000313" key="7">
    <source>
        <dbReference type="EMBL" id="AKG33852.1"/>
    </source>
</evidence>
<dbReference type="OrthoDB" id="342399at2"/>
<protein>
    <recommendedName>
        <fullName evidence="9">AraC family transcriptional regulator</fullName>
    </recommendedName>
</protein>
<name>A0A0F7F846_PAEDU</name>
<dbReference type="AlphaFoldDB" id="A0A0F7F846"/>
<dbReference type="InterPro" id="IPR018062">
    <property type="entry name" value="HTH_AraC-typ_CS"/>
</dbReference>
<dbReference type="PANTHER" id="PTHR43280">
    <property type="entry name" value="ARAC-FAMILY TRANSCRIPTIONAL REGULATOR"/>
    <property type="match status" value="1"/>
</dbReference>
<organism evidence="7 8">
    <name type="scientific">Paenibacillus durus ATCC 35681</name>
    <dbReference type="NCBI Taxonomy" id="1333534"/>
    <lineage>
        <taxon>Bacteria</taxon>
        <taxon>Bacillati</taxon>
        <taxon>Bacillota</taxon>
        <taxon>Bacilli</taxon>
        <taxon>Bacillales</taxon>
        <taxon>Paenibacillaceae</taxon>
        <taxon>Paenibacillus</taxon>
    </lineage>
</organism>
<keyword evidence="1" id="KW-0805">Transcription regulation</keyword>
<evidence type="ECO:0008006" key="9">
    <source>
        <dbReference type="Google" id="ProtNLM"/>
    </source>
</evidence>
<feature type="domain" description="Response regulatory" evidence="6">
    <location>
        <begin position="3"/>
        <end position="120"/>
    </location>
</feature>
<evidence type="ECO:0000259" key="5">
    <source>
        <dbReference type="PROSITE" id="PS01124"/>
    </source>
</evidence>
<dbReference type="PRINTS" id="PR00032">
    <property type="entry name" value="HTHARAC"/>
</dbReference>
<feature type="modified residue" description="4-aspartylphosphate" evidence="4">
    <location>
        <position position="55"/>
    </location>
</feature>
<proteinExistence type="predicted"/>
<dbReference type="InterPro" id="IPR009057">
    <property type="entry name" value="Homeodomain-like_sf"/>
</dbReference>
<dbReference type="Gene3D" id="3.40.50.2300">
    <property type="match status" value="1"/>
</dbReference>
<dbReference type="SMART" id="SM00342">
    <property type="entry name" value="HTH_ARAC"/>
    <property type="match status" value="1"/>
</dbReference>
<dbReference type="SMART" id="SM00448">
    <property type="entry name" value="REC"/>
    <property type="match status" value="1"/>
</dbReference>
<evidence type="ECO:0000256" key="2">
    <source>
        <dbReference type="ARBA" id="ARBA00023125"/>
    </source>
</evidence>
<dbReference type="Pfam" id="PF00072">
    <property type="entry name" value="Response_reg"/>
    <property type="match status" value="1"/>
</dbReference>
<keyword evidence="3" id="KW-0804">Transcription</keyword>
<dbReference type="PROSITE" id="PS01124">
    <property type="entry name" value="HTH_ARAC_FAMILY_2"/>
    <property type="match status" value="1"/>
</dbReference>
<sequence length="526" mass="60782">MMTVMLIDDDVPMLDYVKHLLGCLDLELEVAAAASGSEQALELFHDRLPDLAIVDIGLPGMDGLELAEAFRMMKPEVRLIFLTCYEDFHYSKRAIQLEADDYLIKDELTPEQLRNSVGKALERFRRRRELLERYSFQQAIERNREVLKQNFLKQLLSEGGEWDNILLFGERLGISWKLPYLRHGFLHIDAASVVGRYRYRDMPLLHFAVGNIAAELSSSGPASITALMDGEADIYLLWNTKDRNVPEDELIRYMMSVREKAEQYLKVSVRGFYAAEAAPVRQFVETYKRLAEYRDHSFYGPALPTAMLKPDRTFLQAAESKPEKEKAMLLLALEEDNAAWIDLAVGKLMQHAEAEHWAPRLLKEAYADCVRKMASETNGTAEEAFFVHLSRSLRAEEAAHLTKRELWNLWQHQALTPISELEKDIRLQAIDDLLREHVDRTITSVDMAEHLHLNPSYFSRYFKRLAGMKFTDYVNRYKISIAISMLRREHETVENVAYTLGFSDRAYFSKVFKKYSGKSPSEFKNV</sequence>
<dbReference type="HOGENOM" id="CLU_000445_5_0_9"/>
<dbReference type="InterPro" id="IPR020449">
    <property type="entry name" value="Tscrpt_reg_AraC-type_HTH"/>
</dbReference>
<dbReference type="CDD" id="cd17536">
    <property type="entry name" value="REC_YesN-like"/>
    <property type="match status" value="1"/>
</dbReference>
<dbReference type="SUPFAM" id="SSF52172">
    <property type="entry name" value="CheY-like"/>
    <property type="match status" value="1"/>
</dbReference>
<dbReference type="GO" id="GO:0043565">
    <property type="term" value="F:sequence-specific DNA binding"/>
    <property type="evidence" value="ECO:0007669"/>
    <property type="project" value="InterPro"/>
</dbReference>
<dbReference type="InterPro" id="IPR018060">
    <property type="entry name" value="HTH_AraC"/>
</dbReference>
<dbReference type="Pfam" id="PF12833">
    <property type="entry name" value="HTH_18"/>
    <property type="match status" value="1"/>
</dbReference>
<feature type="domain" description="HTH araC/xylS-type" evidence="5">
    <location>
        <begin position="428"/>
        <end position="526"/>
    </location>
</feature>
<evidence type="ECO:0000259" key="6">
    <source>
        <dbReference type="PROSITE" id="PS50110"/>
    </source>
</evidence>
<dbReference type="Proteomes" id="UP000034189">
    <property type="component" value="Chromosome"/>
</dbReference>
<evidence type="ECO:0000256" key="3">
    <source>
        <dbReference type="ARBA" id="ARBA00023163"/>
    </source>
</evidence>
<evidence type="ECO:0000256" key="4">
    <source>
        <dbReference type="PROSITE-ProRule" id="PRU00169"/>
    </source>
</evidence>
<reference evidence="7 8" key="2">
    <citation type="journal article" date="2016" name="Genome Announc.">
        <title>Genome Sequence of a Gram-Positive Diazotroph, Paenibacillus durus Type Strain ATCC 35681.</title>
        <authorList>
            <person name="Halim M.A."/>
            <person name="Rahman A.Y."/>
            <person name="Sim K.S."/>
            <person name="Yam H.C."/>
            <person name="Rahim A.A."/>
            <person name="Ghazali A.H."/>
            <person name="Najimudin N."/>
        </authorList>
    </citation>
    <scope>NUCLEOTIDE SEQUENCE [LARGE SCALE GENOMIC DNA]</scope>
    <source>
        <strain evidence="7 8">ATCC 35681</strain>
    </source>
</reference>
<dbReference type="InterPro" id="IPR011006">
    <property type="entry name" value="CheY-like_superfamily"/>
</dbReference>
<dbReference type="GO" id="GO:0000160">
    <property type="term" value="P:phosphorelay signal transduction system"/>
    <property type="evidence" value="ECO:0007669"/>
    <property type="project" value="InterPro"/>
</dbReference>
<dbReference type="PROSITE" id="PS00041">
    <property type="entry name" value="HTH_ARAC_FAMILY_1"/>
    <property type="match status" value="1"/>
</dbReference>
<dbReference type="Gene3D" id="1.10.10.60">
    <property type="entry name" value="Homeodomain-like"/>
    <property type="match status" value="2"/>
</dbReference>
<accession>A0A0F7F846</accession>
<keyword evidence="4" id="KW-0597">Phosphoprotein</keyword>
<gene>
    <name evidence="7" type="ORF">VK70_04005</name>
</gene>
<evidence type="ECO:0000313" key="8">
    <source>
        <dbReference type="Proteomes" id="UP000034189"/>
    </source>
</evidence>
<dbReference type="SUPFAM" id="SSF46689">
    <property type="entry name" value="Homeodomain-like"/>
    <property type="match status" value="2"/>
</dbReference>
<evidence type="ECO:0000256" key="1">
    <source>
        <dbReference type="ARBA" id="ARBA00023015"/>
    </source>
</evidence>
<dbReference type="InterPro" id="IPR001789">
    <property type="entry name" value="Sig_transdc_resp-reg_receiver"/>
</dbReference>
<dbReference type="PROSITE" id="PS50110">
    <property type="entry name" value="RESPONSE_REGULATORY"/>
    <property type="match status" value="1"/>
</dbReference>
<keyword evidence="2" id="KW-0238">DNA-binding</keyword>
<dbReference type="PANTHER" id="PTHR43280:SF28">
    <property type="entry name" value="HTH-TYPE TRANSCRIPTIONAL ACTIVATOR RHAS"/>
    <property type="match status" value="1"/>
</dbReference>
<reference evidence="7 8" key="1">
    <citation type="submission" date="2015-03" db="EMBL/GenBank/DDBJ databases">
        <authorList>
            <person name="Abdul Halim M."/>
        </authorList>
    </citation>
    <scope>NUCLEOTIDE SEQUENCE [LARGE SCALE GENOMIC DNA]</scope>
    <source>
        <strain evidence="7 8">ATCC 35681</strain>
    </source>
</reference>